<accession>A0ABQ0LUD6</accession>
<gene>
    <name evidence="1" type="ORF">MCHLO_11555</name>
</gene>
<evidence type="ECO:0000313" key="2">
    <source>
        <dbReference type="Proteomes" id="UP000815677"/>
    </source>
</evidence>
<keyword evidence="2" id="KW-1185">Reference proteome</keyword>
<organism evidence="1 2">
    <name type="scientific">Mycena chlorophos</name>
    <name type="common">Agaric fungus</name>
    <name type="synonym">Agaricus chlorophos</name>
    <dbReference type="NCBI Taxonomy" id="658473"/>
    <lineage>
        <taxon>Eukaryota</taxon>
        <taxon>Fungi</taxon>
        <taxon>Dikarya</taxon>
        <taxon>Basidiomycota</taxon>
        <taxon>Agaricomycotina</taxon>
        <taxon>Agaricomycetes</taxon>
        <taxon>Agaricomycetidae</taxon>
        <taxon>Agaricales</taxon>
        <taxon>Marasmiineae</taxon>
        <taxon>Mycenaceae</taxon>
        <taxon>Mycena</taxon>
    </lineage>
</organism>
<evidence type="ECO:0000313" key="1">
    <source>
        <dbReference type="EMBL" id="GAT54725.1"/>
    </source>
</evidence>
<sequence length="137" mass="15257">MHAALGIAEIDSLICTKLRLDGSLEARRGLAALVGSCRALTESALDALWFEQDTIVNLLKIPAGLLSVETRTSSWRPEIRFSRIPSLQDVLAMEKYARRIRVLSADRYSYARDLQTTYCAFATLLLKLAMAVKPSKK</sequence>
<name>A0ABQ0LUD6_MYCCL</name>
<dbReference type="EMBL" id="DF848747">
    <property type="protein sequence ID" value="GAT54725.1"/>
    <property type="molecule type" value="Genomic_DNA"/>
</dbReference>
<proteinExistence type="predicted"/>
<dbReference type="Proteomes" id="UP000815677">
    <property type="component" value="Unassembled WGS sequence"/>
</dbReference>
<reference evidence="1" key="1">
    <citation type="submission" date="2014-09" db="EMBL/GenBank/DDBJ databases">
        <title>Genome sequence of the luminous mushroom Mycena chlorophos for searching fungal bioluminescence genes.</title>
        <authorList>
            <person name="Tanaka Y."/>
            <person name="Kasuga D."/>
            <person name="Oba Y."/>
            <person name="Hase S."/>
            <person name="Sato K."/>
            <person name="Oba Y."/>
            <person name="Sakakibara Y."/>
        </authorList>
    </citation>
    <scope>NUCLEOTIDE SEQUENCE</scope>
</reference>
<protein>
    <submittedName>
        <fullName evidence="1">Uncharacterized protein</fullName>
    </submittedName>
</protein>